<evidence type="ECO:0000256" key="1">
    <source>
        <dbReference type="ARBA" id="ARBA00023015"/>
    </source>
</evidence>
<dbReference type="SMART" id="SM00401">
    <property type="entry name" value="ZnF_GATA"/>
    <property type="match status" value="1"/>
</dbReference>
<evidence type="ECO:0000256" key="4">
    <source>
        <dbReference type="PROSITE-ProRule" id="PRU00094"/>
    </source>
</evidence>
<feature type="compositionally biased region" description="Polar residues" evidence="5">
    <location>
        <begin position="257"/>
        <end position="268"/>
    </location>
</feature>
<evidence type="ECO:0000256" key="2">
    <source>
        <dbReference type="ARBA" id="ARBA00023163"/>
    </source>
</evidence>
<dbReference type="SUPFAM" id="SSF57716">
    <property type="entry name" value="Glucocorticoid receptor-like (DNA-binding domain)"/>
    <property type="match status" value="1"/>
</dbReference>
<keyword evidence="4" id="KW-0863">Zinc-finger</keyword>
<evidence type="ECO:0000256" key="3">
    <source>
        <dbReference type="ARBA" id="ARBA00023242"/>
    </source>
</evidence>
<dbReference type="InterPro" id="IPR013088">
    <property type="entry name" value="Znf_NHR/GATA"/>
</dbReference>
<dbReference type="Proteomes" id="UP000095281">
    <property type="component" value="Unplaced"/>
</dbReference>
<name>A0A1I8C054_MELHA</name>
<evidence type="ECO:0000313" key="7">
    <source>
        <dbReference type="Proteomes" id="UP000095281"/>
    </source>
</evidence>
<sequence>MGTPSLCYGDSISSNIPISANSDHQFIPQNNSAYINPLAYGNPEQSTAVYYTVEPFGLGGWCNNEWPSVTVPPLMVEPQLFVSQQDDGSAASSSQLIPIQYPDMSMVLVGNSNSSGLLLQQQLTDHECTSCGRLFDHLGKDALGYSICDNCAQAAALLQAQQQQSCHYIMDLGPVCDPCPSSSFSNTSGDVLLQNGIQQNIGGIMPPHPLQQQQFCSSEFLFPQPQHQQPIATQLSPLNSGNFPSINKVRGRKPNSGKRNAQKVTPKTQTKHCEKSVDINVDESSSDSSALNCPPPIPTQKRQNLVCSNCKGSSTTLWRRDQNGQPVCKKRKPRSGTLSKREKKAQQNVVSINISEHQNQPQNEPNFNNIKYKQQQQQYYPSFYVNTTMGEINMVREQQQIKQEERGGVTTSIMFGHNYAQTTLPPVEGEKNNDKLIKVGILEEN</sequence>
<proteinExistence type="predicted"/>
<dbReference type="GO" id="GO:0043565">
    <property type="term" value="F:sequence-specific DNA binding"/>
    <property type="evidence" value="ECO:0007669"/>
    <property type="project" value="InterPro"/>
</dbReference>
<organism evidence="7 8">
    <name type="scientific">Meloidogyne hapla</name>
    <name type="common">Root-knot nematode worm</name>
    <dbReference type="NCBI Taxonomy" id="6305"/>
    <lineage>
        <taxon>Eukaryota</taxon>
        <taxon>Metazoa</taxon>
        <taxon>Ecdysozoa</taxon>
        <taxon>Nematoda</taxon>
        <taxon>Chromadorea</taxon>
        <taxon>Rhabditida</taxon>
        <taxon>Tylenchina</taxon>
        <taxon>Tylenchomorpha</taxon>
        <taxon>Tylenchoidea</taxon>
        <taxon>Meloidogynidae</taxon>
        <taxon>Meloidogyninae</taxon>
        <taxon>Meloidogyne</taxon>
    </lineage>
</organism>
<reference evidence="8" key="1">
    <citation type="submission" date="2016-11" db="UniProtKB">
        <authorList>
            <consortium name="WormBaseParasite"/>
        </authorList>
    </citation>
    <scope>IDENTIFICATION</scope>
</reference>
<dbReference type="WBParaSite" id="MhA1_Contig88.frz3.gene107">
    <property type="protein sequence ID" value="MhA1_Contig88.frz3.gene107"/>
    <property type="gene ID" value="MhA1_Contig88.frz3.gene107"/>
</dbReference>
<keyword evidence="1" id="KW-0805">Transcription regulation</keyword>
<dbReference type="GO" id="GO:0008270">
    <property type="term" value="F:zinc ion binding"/>
    <property type="evidence" value="ECO:0007669"/>
    <property type="project" value="UniProtKB-KW"/>
</dbReference>
<protein>
    <submittedName>
        <fullName evidence="8">GATA-type domain-containing protein</fullName>
    </submittedName>
</protein>
<evidence type="ECO:0000256" key="5">
    <source>
        <dbReference type="SAM" id="MobiDB-lite"/>
    </source>
</evidence>
<dbReference type="InterPro" id="IPR000679">
    <property type="entry name" value="Znf_GATA"/>
</dbReference>
<feature type="region of interest" description="Disordered" evidence="5">
    <location>
        <begin position="234"/>
        <end position="297"/>
    </location>
</feature>
<feature type="compositionally biased region" description="Polar residues" evidence="5">
    <location>
        <begin position="234"/>
        <end position="245"/>
    </location>
</feature>
<keyword evidence="4" id="KW-0862">Zinc</keyword>
<keyword evidence="2" id="KW-0804">Transcription</keyword>
<dbReference type="GO" id="GO:0006355">
    <property type="term" value="P:regulation of DNA-templated transcription"/>
    <property type="evidence" value="ECO:0007669"/>
    <property type="project" value="InterPro"/>
</dbReference>
<evidence type="ECO:0000313" key="8">
    <source>
        <dbReference type="WBParaSite" id="MhA1_Contig88.frz3.gene107"/>
    </source>
</evidence>
<accession>A0A1I8C054</accession>
<keyword evidence="7" id="KW-1185">Reference proteome</keyword>
<dbReference type="Gene3D" id="3.30.50.10">
    <property type="entry name" value="Erythroid Transcription Factor GATA-1, subunit A"/>
    <property type="match status" value="1"/>
</dbReference>
<dbReference type="AlphaFoldDB" id="A0A1I8C054"/>
<dbReference type="PROSITE" id="PS50114">
    <property type="entry name" value="GATA_ZN_FINGER_2"/>
    <property type="match status" value="1"/>
</dbReference>
<feature type="region of interest" description="Disordered" evidence="5">
    <location>
        <begin position="322"/>
        <end position="344"/>
    </location>
</feature>
<keyword evidence="3" id="KW-0539">Nucleus</keyword>
<feature type="domain" description="GATA-type" evidence="6">
    <location>
        <begin position="301"/>
        <end position="329"/>
    </location>
</feature>
<keyword evidence="4" id="KW-0479">Metal-binding</keyword>
<evidence type="ECO:0000259" key="6">
    <source>
        <dbReference type="PROSITE" id="PS50114"/>
    </source>
</evidence>